<dbReference type="eggNOG" id="COG0680">
    <property type="taxonomic scope" value="Bacteria"/>
</dbReference>
<dbReference type="Proteomes" id="UP000004198">
    <property type="component" value="Unassembled WGS sequence"/>
</dbReference>
<dbReference type="PANTHER" id="PTHR30302:SF1">
    <property type="entry name" value="HYDROGENASE 2 MATURATION PROTEASE"/>
    <property type="match status" value="1"/>
</dbReference>
<keyword evidence="6" id="KW-1185">Reference proteome</keyword>
<evidence type="ECO:0000313" key="5">
    <source>
        <dbReference type="EMBL" id="EET87532.1"/>
    </source>
</evidence>
<dbReference type="STRING" id="536227.Ccar_06405"/>
<keyword evidence="2 5" id="KW-0645">Protease</keyword>
<dbReference type="InterPro" id="IPR000671">
    <property type="entry name" value="Peptidase_A31"/>
</dbReference>
<accession>C6PTB2</accession>
<dbReference type="EMBL" id="ACVI01000028">
    <property type="protein sequence ID" value="EET87532.1"/>
    <property type="molecule type" value="Genomic_DNA"/>
</dbReference>
<dbReference type="SUPFAM" id="SSF53163">
    <property type="entry name" value="HybD-like"/>
    <property type="match status" value="1"/>
</dbReference>
<keyword evidence="3" id="KW-0064">Aspartyl protease</keyword>
<comment type="similarity">
    <text evidence="1">Belongs to the peptidase A31 family.</text>
</comment>
<name>C6PTB2_9CLOT</name>
<dbReference type="PANTHER" id="PTHR30302">
    <property type="entry name" value="HYDROGENASE 1 MATURATION PROTEASE"/>
    <property type="match status" value="1"/>
</dbReference>
<dbReference type="InterPro" id="IPR023430">
    <property type="entry name" value="Pept_HybD-like_dom_sf"/>
</dbReference>
<keyword evidence="4" id="KW-0378">Hydrolase</keyword>
<dbReference type="AlphaFoldDB" id="C6PTB2"/>
<comment type="caution">
    <text evidence="5">The sequence shown here is derived from an EMBL/GenBank/DDBJ whole genome shotgun (WGS) entry which is preliminary data.</text>
</comment>
<organism evidence="5 6">
    <name type="scientific">Clostridium carboxidivorans P7</name>
    <dbReference type="NCBI Taxonomy" id="536227"/>
    <lineage>
        <taxon>Bacteria</taxon>
        <taxon>Bacillati</taxon>
        <taxon>Bacillota</taxon>
        <taxon>Clostridia</taxon>
        <taxon>Eubacteriales</taxon>
        <taxon>Clostridiaceae</taxon>
        <taxon>Clostridium</taxon>
    </lineage>
</organism>
<dbReference type="CDD" id="cd00518">
    <property type="entry name" value="H2MP"/>
    <property type="match status" value="1"/>
</dbReference>
<evidence type="ECO:0000256" key="2">
    <source>
        <dbReference type="ARBA" id="ARBA00022670"/>
    </source>
</evidence>
<dbReference type="OrthoDB" id="9794619at2"/>
<evidence type="ECO:0000256" key="3">
    <source>
        <dbReference type="ARBA" id="ARBA00022750"/>
    </source>
</evidence>
<evidence type="ECO:0000256" key="4">
    <source>
        <dbReference type="ARBA" id="ARBA00022801"/>
    </source>
</evidence>
<proteinExistence type="inferred from homology"/>
<protein>
    <submittedName>
        <fullName evidence="5">Hydrogenase maturation protease</fullName>
    </submittedName>
</protein>
<gene>
    <name evidence="5" type="ORF">CcarbDRAFT_2029</name>
</gene>
<reference evidence="5 6" key="1">
    <citation type="submission" date="2009-06" db="EMBL/GenBank/DDBJ databases">
        <title>The draft genome of Clostridium carboxidivorans P7.</title>
        <authorList>
            <consortium name="US DOE Joint Genome Institute (JGI-PGF)"/>
            <person name="Lucas S."/>
            <person name="Copeland A."/>
            <person name="Lapidus A."/>
            <person name="Glavina del Rio T."/>
            <person name="Tice H."/>
            <person name="Bruce D."/>
            <person name="Goodwin L."/>
            <person name="Pitluck S."/>
            <person name="Larimer F."/>
            <person name="Land M.L."/>
            <person name="Hauser L."/>
            <person name="Hemme C.L."/>
        </authorList>
    </citation>
    <scope>NUCLEOTIDE SEQUENCE [LARGE SCALE GENOMIC DNA]</scope>
    <source>
        <strain evidence="5 6">P7</strain>
    </source>
</reference>
<evidence type="ECO:0000256" key="1">
    <source>
        <dbReference type="ARBA" id="ARBA00006814"/>
    </source>
</evidence>
<dbReference type="GO" id="GO:0004190">
    <property type="term" value="F:aspartic-type endopeptidase activity"/>
    <property type="evidence" value="ECO:0007669"/>
    <property type="project" value="UniProtKB-KW"/>
</dbReference>
<dbReference type="GO" id="GO:0016485">
    <property type="term" value="P:protein processing"/>
    <property type="evidence" value="ECO:0007669"/>
    <property type="project" value="TreeGrafter"/>
</dbReference>
<dbReference type="KEGG" id="cck:Ccar_06405"/>
<dbReference type="PATRIC" id="fig|536227.13.peg.1350"/>
<dbReference type="Gene3D" id="3.40.50.1450">
    <property type="entry name" value="HybD-like"/>
    <property type="match status" value="1"/>
</dbReference>
<dbReference type="NCBIfam" id="TIGR00072">
    <property type="entry name" value="hydrog_prot"/>
    <property type="match status" value="1"/>
</dbReference>
<dbReference type="GO" id="GO:0008047">
    <property type="term" value="F:enzyme activator activity"/>
    <property type="evidence" value="ECO:0007669"/>
    <property type="project" value="InterPro"/>
</dbReference>
<evidence type="ECO:0000313" key="6">
    <source>
        <dbReference type="Proteomes" id="UP000004198"/>
    </source>
</evidence>
<sequence length="163" mass="18536">MNYAIGFYKKPMKNNNMKKKVIGIGNKLMMDDGAAIFVLQNIKNDLEYNGIEVIIGETDVDFCFSKLNNVDEFYIVDSYFSGKIPGTLTFKKIKDVKKIRKHCAVHSLGLMDLIDIYGIEVKGYFVGIEVGRIDMNIGLSNDLQVKFKDVCSKILKFMINNKN</sequence>